<dbReference type="Proteomes" id="UP000463337">
    <property type="component" value="Unassembled WGS sequence"/>
</dbReference>
<evidence type="ECO:0000313" key="2">
    <source>
        <dbReference type="EMBL" id="MRY57869.1"/>
    </source>
</evidence>
<dbReference type="EMBL" id="JAQMPJ010000003">
    <property type="protein sequence ID" value="MDB9004459.1"/>
    <property type="molecule type" value="Genomic_DNA"/>
</dbReference>
<protein>
    <recommendedName>
        <fullName evidence="4">DUF1828 domain-containing protein</fullName>
    </recommendedName>
</protein>
<reference evidence="1" key="2">
    <citation type="submission" date="2023-01" db="EMBL/GenBank/DDBJ databases">
        <title>Human gut microbiome strain richness.</title>
        <authorList>
            <person name="Chen-Liaw A."/>
        </authorList>
    </citation>
    <scope>NUCLEOTIDE SEQUENCE</scope>
    <source>
        <strain evidence="1">RTP21484st1_E5_RTP21484_190118</strain>
    </source>
</reference>
<evidence type="ECO:0008006" key="4">
    <source>
        <dbReference type="Google" id="ProtNLM"/>
    </source>
</evidence>
<evidence type="ECO:0000313" key="3">
    <source>
        <dbReference type="Proteomes" id="UP000463337"/>
    </source>
</evidence>
<accession>A0A5Q8BEY3</accession>
<proteinExistence type="predicted"/>
<sequence length="269" mass="31416">MDTSILNNIVEVHSRLWNFKQRGETVEIITPCFTTSDSFVSVFLTQRGDEFVVTDGGWISEKYYNDLIDLEDNHFNRLYEYYLTQYNISTIEAKERLFYYKKTTNWAMIPNLVYEVANFISAIVSSSFIQFESKKEADAIRRFRKHADSFIASFKSKEQVDFGKSIHERYSRVKFNAVIKNNNRLSLVNYITGSTDYNFINSIGKTNMNFEIIEKSGMTDFIDKKIALVNDMASGYKMDKIAPYLEFMSGKSQLEIVLWSDKNRIMKLV</sequence>
<gene>
    <name evidence="2" type="ORF">GKD59_08085</name>
    <name evidence="1" type="ORF">PN599_05540</name>
</gene>
<dbReference type="RefSeq" id="WP_121963036.1">
    <property type="nucleotide sequence ID" value="NZ_CAXTLT010000004.1"/>
</dbReference>
<reference evidence="2 3" key="1">
    <citation type="journal article" date="2019" name="Nat. Med.">
        <title>A library of human gut bacterial isolates paired with longitudinal multiomics data enables mechanistic microbiome research.</title>
        <authorList>
            <person name="Poyet M."/>
            <person name="Groussin M."/>
            <person name="Gibbons S.M."/>
            <person name="Avila-Pacheco J."/>
            <person name="Jiang X."/>
            <person name="Kearney S.M."/>
            <person name="Perrotta A.R."/>
            <person name="Berdy B."/>
            <person name="Zhao S."/>
            <person name="Lieberman T.D."/>
            <person name="Swanson P.K."/>
            <person name="Smith M."/>
            <person name="Roesemann S."/>
            <person name="Alexander J.E."/>
            <person name="Rich S.A."/>
            <person name="Livny J."/>
            <person name="Vlamakis H."/>
            <person name="Clish C."/>
            <person name="Bullock K."/>
            <person name="Deik A."/>
            <person name="Scott J."/>
            <person name="Pierce K.A."/>
            <person name="Xavier R.J."/>
            <person name="Alm E.J."/>
        </authorList>
    </citation>
    <scope>NUCLEOTIDE SEQUENCE [LARGE SCALE GENOMIC DNA]</scope>
    <source>
        <strain evidence="2 3">BIOML-A41</strain>
    </source>
</reference>
<dbReference type="AlphaFoldDB" id="A0A5Q8BEY3"/>
<evidence type="ECO:0000313" key="1">
    <source>
        <dbReference type="EMBL" id="MDB9004459.1"/>
    </source>
</evidence>
<dbReference type="Proteomes" id="UP001210126">
    <property type="component" value="Unassembled WGS sequence"/>
</dbReference>
<name>A0A5Q8BEY3_PARDI</name>
<organism evidence="2 3">
    <name type="scientific">Parabacteroides distasonis</name>
    <dbReference type="NCBI Taxonomy" id="823"/>
    <lineage>
        <taxon>Bacteria</taxon>
        <taxon>Pseudomonadati</taxon>
        <taxon>Bacteroidota</taxon>
        <taxon>Bacteroidia</taxon>
        <taxon>Bacteroidales</taxon>
        <taxon>Tannerellaceae</taxon>
        <taxon>Parabacteroides</taxon>
    </lineage>
</organism>
<comment type="caution">
    <text evidence="2">The sequence shown here is derived from an EMBL/GenBank/DDBJ whole genome shotgun (WGS) entry which is preliminary data.</text>
</comment>
<dbReference type="EMBL" id="WKLT01000006">
    <property type="protein sequence ID" value="MRY57869.1"/>
    <property type="molecule type" value="Genomic_DNA"/>
</dbReference>